<sequence length="62" mass="6490">MRSPAPRTSGAAVLAQRPALKAFLKGLHSLELSDTGRRNVAARFGLSESELSAALAAAAHYQ</sequence>
<organism evidence="1 2">
    <name type="scientific">Hymenobacter montanus</name>
    <dbReference type="NCBI Taxonomy" id="2771359"/>
    <lineage>
        <taxon>Bacteria</taxon>
        <taxon>Pseudomonadati</taxon>
        <taxon>Bacteroidota</taxon>
        <taxon>Cytophagia</taxon>
        <taxon>Cytophagales</taxon>
        <taxon>Hymenobacteraceae</taxon>
        <taxon>Hymenobacter</taxon>
    </lineage>
</organism>
<dbReference type="Proteomes" id="UP000612233">
    <property type="component" value="Unassembled WGS sequence"/>
</dbReference>
<dbReference type="RefSeq" id="WP_191006481.1">
    <property type="nucleotide sequence ID" value="NZ_JACXAD010000022.1"/>
</dbReference>
<comment type="caution">
    <text evidence="1">The sequence shown here is derived from an EMBL/GenBank/DDBJ whole genome shotgun (WGS) entry which is preliminary data.</text>
</comment>
<name>A0A927BF26_9BACT</name>
<reference evidence="1" key="1">
    <citation type="submission" date="2020-09" db="EMBL/GenBank/DDBJ databases">
        <authorList>
            <person name="Kim M.K."/>
        </authorList>
    </citation>
    <scope>NUCLEOTIDE SEQUENCE</scope>
    <source>
        <strain evidence="1">BT664</strain>
    </source>
</reference>
<dbReference type="EMBL" id="JACXAD010000022">
    <property type="protein sequence ID" value="MBD2769672.1"/>
    <property type="molecule type" value="Genomic_DNA"/>
</dbReference>
<evidence type="ECO:0000313" key="1">
    <source>
        <dbReference type="EMBL" id="MBD2769672.1"/>
    </source>
</evidence>
<accession>A0A927BF26</accession>
<protein>
    <submittedName>
        <fullName evidence="1">Uncharacterized protein</fullName>
    </submittedName>
</protein>
<keyword evidence="2" id="KW-1185">Reference proteome</keyword>
<evidence type="ECO:0000313" key="2">
    <source>
        <dbReference type="Proteomes" id="UP000612233"/>
    </source>
</evidence>
<dbReference type="AlphaFoldDB" id="A0A927BF26"/>
<gene>
    <name evidence="1" type="ORF">IC235_17415</name>
</gene>
<proteinExistence type="predicted"/>